<feature type="transmembrane region" description="Helical" evidence="7">
    <location>
        <begin position="103"/>
        <end position="126"/>
    </location>
</feature>
<organism evidence="8 9">
    <name type="scientific">Corynebacterium glyciniphilum AJ 3170</name>
    <dbReference type="NCBI Taxonomy" id="1404245"/>
    <lineage>
        <taxon>Bacteria</taxon>
        <taxon>Bacillati</taxon>
        <taxon>Actinomycetota</taxon>
        <taxon>Actinomycetes</taxon>
        <taxon>Mycobacteriales</taxon>
        <taxon>Corynebacteriaceae</taxon>
        <taxon>Corynebacterium</taxon>
    </lineage>
</organism>
<dbReference type="STRING" id="1404245.CGLY_14960"/>
<dbReference type="GO" id="GO:0005886">
    <property type="term" value="C:plasma membrane"/>
    <property type="evidence" value="ECO:0007669"/>
    <property type="project" value="UniProtKB-SubCell"/>
</dbReference>
<evidence type="ECO:0000256" key="7">
    <source>
        <dbReference type="SAM" id="Phobius"/>
    </source>
</evidence>
<sequence>MLALFPALIALVSILGLFGQSEESVVSMLNEAEDIVPDSAWGAVEPVLAEILNTPSAGLGLVLGLVTTLWTASGYVKTFGRAMNSIYDTTEGRGLIKYNLQMYLLTAFLLVLVALGIVAFGLSGPFAELLGSAVGLEETALRVWGVVRWFVIAIVIILLVGLLYRTTPNIRVRGMRWVSAGAVLAIGGAVLASMVFFFYVVNFGNYNATYGTLAGVIILMLWLFIVNIVLLLGAVVDSEVERVRQLKAGMPAEESLQLEARDTVAIEKAEDQLARDVERARTVREAAEAHEGHESGCADEDGEASPSGR</sequence>
<dbReference type="HOGENOM" id="CLU_045539_3_1_11"/>
<feature type="compositionally biased region" description="Basic and acidic residues" evidence="6">
    <location>
        <begin position="284"/>
        <end position="296"/>
    </location>
</feature>
<dbReference type="KEGG" id="cgy:CGLY_14960"/>
<dbReference type="PANTHER" id="PTHR30213:SF0">
    <property type="entry name" value="UPF0761 MEMBRANE PROTEIN YIHY"/>
    <property type="match status" value="1"/>
</dbReference>
<evidence type="ECO:0000313" key="9">
    <source>
        <dbReference type="Proteomes" id="UP000023703"/>
    </source>
</evidence>
<dbReference type="EMBL" id="CP006842">
    <property type="protein sequence ID" value="AHW65428.1"/>
    <property type="molecule type" value="Genomic_DNA"/>
</dbReference>
<evidence type="ECO:0000313" key="8">
    <source>
        <dbReference type="EMBL" id="AHW65428.1"/>
    </source>
</evidence>
<keyword evidence="3 7" id="KW-0812">Transmembrane</keyword>
<keyword evidence="4 7" id="KW-1133">Transmembrane helix</keyword>
<reference evidence="8 9" key="1">
    <citation type="journal article" date="2015" name="Int. J. Syst. Evol. Microbiol.">
        <title>Revisiting Corynebacterium glyciniphilum (ex Kubota et al., 1972) sp. nov., nom. rev., isolated from putrefied banana.</title>
        <authorList>
            <person name="Al-Dilaimi A."/>
            <person name="Bednarz H."/>
            <person name="Lomker A."/>
            <person name="Niehaus K."/>
            <person name="Kalinowski J."/>
            <person name="Ruckert C."/>
        </authorList>
    </citation>
    <scope>NUCLEOTIDE SEQUENCE [LARGE SCALE GENOMIC DNA]</scope>
    <source>
        <strain evidence="8">AJ 3170</strain>
    </source>
</reference>
<dbReference type="InterPro" id="IPR017039">
    <property type="entry name" value="Virul_fac_BrkB"/>
</dbReference>
<comment type="subcellular location">
    <subcellularLocation>
        <location evidence="1">Cell membrane</location>
        <topology evidence="1">Multi-pass membrane protein</topology>
    </subcellularLocation>
</comment>
<evidence type="ECO:0000256" key="2">
    <source>
        <dbReference type="ARBA" id="ARBA00022475"/>
    </source>
</evidence>
<dbReference type="RefSeq" id="WP_265101953.1">
    <property type="nucleotide sequence ID" value="NZ_CP006842.1"/>
</dbReference>
<protein>
    <submittedName>
        <fullName evidence="8">tRNA processing ribonuclease BN</fullName>
    </submittedName>
</protein>
<evidence type="ECO:0000256" key="6">
    <source>
        <dbReference type="SAM" id="MobiDB-lite"/>
    </source>
</evidence>
<evidence type="ECO:0000256" key="3">
    <source>
        <dbReference type="ARBA" id="ARBA00022692"/>
    </source>
</evidence>
<dbReference type="AlphaFoldDB" id="X5DQC8"/>
<feature type="region of interest" description="Disordered" evidence="6">
    <location>
        <begin position="284"/>
        <end position="309"/>
    </location>
</feature>
<dbReference type="eggNOG" id="COG1295">
    <property type="taxonomic scope" value="Bacteria"/>
</dbReference>
<feature type="transmembrane region" description="Helical" evidence="7">
    <location>
        <begin position="146"/>
        <end position="165"/>
    </location>
</feature>
<feature type="transmembrane region" description="Helical" evidence="7">
    <location>
        <begin position="57"/>
        <end position="76"/>
    </location>
</feature>
<dbReference type="Pfam" id="PF03631">
    <property type="entry name" value="Virul_fac_BrkB"/>
    <property type="match status" value="1"/>
</dbReference>
<evidence type="ECO:0000256" key="5">
    <source>
        <dbReference type="ARBA" id="ARBA00023136"/>
    </source>
</evidence>
<dbReference type="Proteomes" id="UP000023703">
    <property type="component" value="Chromosome"/>
</dbReference>
<keyword evidence="2" id="KW-1003">Cell membrane</keyword>
<gene>
    <name evidence="8" type="ORF">CGLY_14960</name>
</gene>
<proteinExistence type="predicted"/>
<keyword evidence="5 7" id="KW-0472">Membrane</keyword>
<accession>X5DQC8</accession>
<name>X5DQC8_9CORY</name>
<dbReference type="NCBIfam" id="TIGR00765">
    <property type="entry name" value="yihY_not_rbn"/>
    <property type="match status" value="1"/>
</dbReference>
<evidence type="ECO:0000256" key="1">
    <source>
        <dbReference type="ARBA" id="ARBA00004651"/>
    </source>
</evidence>
<keyword evidence="9" id="KW-1185">Reference proteome</keyword>
<feature type="transmembrane region" description="Helical" evidence="7">
    <location>
        <begin position="213"/>
        <end position="236"/>
    </location>
</feature>
<dbReference type="PANTHER" id="PTHR30213">
    <property type="entry name" value="INNER MEMBRANE PROTEIN YHJD"/>
    <property type="match status" value="1"/>
</dbReference>
<dbReference type="PIRSF" id="PIRSF035875">
    <property type="entry name" value="RNase_BN"/>
    <property type="match status" value="1"/>
</dbReference>
<evidence type="ECO:0000256" key="4">
    <source>
        <dbReference type="ARBA" id="ARBA00022989"/>
    </source>
</evidence>
<feature type="transmembrane region" description="Helical" evidence="7">
    <location>
        <begin position="177"/>
        <end position="201"/>
    </location>
</feature>